<dbReference type="Proteomes" id="UP000535078">
    <property type="component" value="Unassembled WGS sequence"/>
</dbReference>
<accession>A0A7X6BAN1</accession>
<name>A0A7X6BAN1_9SPHN</name>
<evidence type="ECO:0000256" key="1">
    <source>
        <dbReference type="SAM" id="MobiDB-lite"/>
    </source>
</evidence>
<dbReference type="RefSeq" id="WP_381448617.1">
    <property type="nucleotide sequence ID" value="NZ_JAATIT010000004.1"/>
</dbReference>
<comment type="caution">
    <text evidence="2">The sequence shown here is derived from an EMBL/GenBank/DDBJ whole genome shotgun (WGS) entry which is preliminary data.</text>
</comment>
<proteinExistence type="predicted"/>
<keyword evidence="3" id="KW-1185">Reference proteome</keyword>
<gene>
    <name evidence="2" type="ORF">GGR90_003254</name>
</gene>
<evidence type="ECO:0000313" key="3">
    <source>
        <dbReference type="Proteomes" id="UP000535078"/>
    </source>
</evidence>
<evidence type="ECO:0000313" key="2">
    <source>
        <dbReference type="EMBL" id="NJB91052.1"/>
    </source>
</evidence>
<dbReference type="Pfam" id="PF14384">
    <property type="entry name" value="BrnA_antitoxin"/>
    <property type="match status" value="1"/>
</dbReference>
<dbReference type="EMBL" id="JAATIT010000004">
    <property type="protein sequence ID" value="NJB91052.1"/>
    <property type="molecule type" value="Genomic_DNA"/>
</dbReference>
<dbReference type="InterPro" id="IPR025528">
    <property type="entry name" value="BrnA_antitoxin"/>
</dbReference>
<reference evidence="2 3" key="1">
    <citation type="submission" date="2020-03" db="EMBL/GenBank/DDBJ databases">
        <title>Genomic Encyclopedia of Type Strains, Phase IV (KMG-IV): sequencing the most valuable type-strain genomes for metagenomic binning, comparative biology and taxonomic classification.</title>
        <authorList>
            <person name="Goeker M."/>
        </authorList>
    </citation>
    <scope>NUCLEOTIDE SEQUENCE [LARGE SCALE GENOMIC DNA]</scope>
    <source>
        <strain evidence="2 3">DSM 25229</strain>
    </source>
</reference>
<feature type="region of interest" description="Disordered" evidence="1">
    <location>
        <begin position="1"/>
        <end position="21"/>
    </location>
</feature>
<organism evidence="2 3">
    <name type="scientific">Sphingopyxis italica</name>
    <dbReference type="NCBI Taxonomy" id="1129133"/>
    <lineage>
        <taxon>Bacteria</taxon>
        <taxon>Pseudomonadati</taxon>
        <taxon>Pseudomonadota</taxon>
        <taxon>Alphaproteobacteria</taxon>
        <taxon>Sphingomonadales</taxon>
        <taxon>Sphingomonadaceae</taxon>
        <taxon>Sphingopyxis</taxon>
    </lineage>
</organism>
<dbReference type="AlphaFoldDB" id="A0A7X6BAN1"/>
<sequence>MYMTKNSKPAEQPWIDPDDAPEWTEDHFRRAAVYKDGKLVKPADGTWTKRGRPKSADPKQQVTLRLDAIVLEKFRAMGPRWQSRINAELRKALGL</sequence>
<protein>
    <submittedName>
        <fullName evidence="2">Uncharacterized protein (DUF4415 family)</fullName>
    </submittedName>
</protein>